<evidence type="ECO:0000313" key="9">
    <source>
        <dbReference type="EMBL" id="KPJ18020.1"/>
    </source>
</evidence>
<dbReference type="SUPFAM" id="SSF58022">
    <property type="entry name" value="XRCC4, C-terminal oligomerization domain"/>
    <property type="match status" value="1"/>
</dbReference>
<comment type="subcellular location">
    <subcellularLocation>
        <location evidence="1">Nucleus</location>
    </subcellularLocation>
</comment>
<dbReference type="InterPro" id="IPR053961">
    <property type="entry name" value="XRCC4_N"/>
</dbReference>
<dbReference type="Pfam" id="PF06632">
    <property type="entry name" value="XRCC4"/>
    <property type="match status" value="1"/>
</dbReference>
<dbReference type="InterPro" id="IPR010585">
    <property type="entry name" value="DNA_repair_prot_XRCC4"/>
</dbReference>
<protein>
    <submittedName>
        <fullName evidence="9">DNA repair protein XRCC4</fullName>
    </submittedName>
</protein>
<dbReference type="AlphaFoldDB" id="A0A194RL16"/>
<keyword evidence="10" id="KW-1185">Reference proteome</keyword>
<dbReference type="Gene3D" id="1.20.5.370">
    <property type="match status" value="1"/>
</dbReference>
<keyword evidence="4" id="KW-0234">DNA repair</keyword>
<name>A0A194RL16_PAPMA</name>
<dbReference type="PANTHER" id="PTHR28559:SF1">
    <property type="entry name" value="DNA REPAIR PROTEIN XRCC4"/>
    <property type="match status" value="1"/>
</dbReference>
<dbReference type="Gene3D" id="2.170.210.10">
    <property type="entry name" value="DNA double-strand break repair and VJ recombination XRCC4, N-terminal"/>
    <property type="match status" value="1"/>
</dbReference>
<dbReference type="GO" id="GO:0010165">
    <property type="term" value="P:response to X-ray"/>
    <property type="evidence" value="ECO:0007669"/>
    <property type="project" value="TreeGrafter"/>
</dbReference>
<keyword evidence="3" id="KW-0233">DNA recombination</keyword>
<dbReference type="GO" id="GO:0003677">
    <property type="term" value="F:DNA binding"/>
    <property type="evidence" value="ECO:0007669"/>
    <property type="project" value="InterPro"/>
</dbReference>
<dbReference type="SUPFAM" id="SSF50809">
    <property type="entry name" value="XRCC4, N-terminal domain"/>
    <property type="match status" value="1"/>
</dbReference>
<feature type="domain" description="XRCC4 N-terminal" evidence="8">
    <location>
        <begin position="18"/>
        <end position="108"/>
    </location>
</feature>
<dbReference type="STRING" id="76193.A0A194RL16"/>
<keyword evidence="2" id="KW-0227">DNA damage</keyword>
<gene>
    <name evidence="9" type="ORF">RR48_11868</name>
</gene>
<dbReference type="GO" id="GO:0006310">
    <property type="term" value="P:DNA recombination"/>
    <property type="evidence" value="ECO:0007669"/>
    <property type="project" value="UniProtKB-KW"/>
</dbReference>
<dbReference type="GO" id="GO:0032807">
    <property type="term" value="C:DNA ligase IV complex"/>
    <property type="evidence" value="ECO:0007669"/>
    <property type="project" value="TreeGrafter"/>
</dbReference>
<evidence type="ECO:0000313" key="10">
    <source>
        <dbReference type="Proteomes" id="UP000053240"/>
    </source>
</evidence>
<organism evidence="9 10">
    <name type="scientific">Papilio machaon</name>
    <name type="common">Old World swallowtail butterfly</name>
    <dbReference type="NCBI Taxonomy" id="76193"/>
    <lineage>
        <taxon>Eukaryota</taxon>
        <taxon>Metazoa</taxon>
        <taxon>Ecdysozoa</taxon>
        <taxon>Arthropoda</taxon>
        <taxon>Hexapoda</taxon>
        <taxon>Insecta</taxon>
        <taxon>Pterygota</taxon>
        <taxon>Neoptera</taxon>
        <taxon>Endopterygota</taxon>
        <taxon>Lepidoptera</taxon>
        <taxon>Glossata</taxon>
        <taxon>Ditrysia</taxon>
        <taxon>Papilionoidea</taxon>
        <taxon>Papilionidae</taxon>
        <taxon>Papilioninae</taxon>
        <taxon>Papilio</taxon>
    </lineage>
</organism>
<dbReference type="OrthoDB" id="8064436at2759"/>
<dbReference type="InParanoid" id="A0A194RL16"/>
<feature type="coiled-coil region" evidence="7">
    <location>
        <begin position="141"/>
        <end position="204"/>
    </location>
</feature>
<evidence type="ECO:0000256" key="5">
    <source>
        <dbReference type="ARBA" id="ARBA00023242"/>
    </source>
</evidence>
<proteinExistence type="inferred from homology"/>
<evidence type="ECO:0000256" key="1">
    <source>
        <dbReference type="ARBA" id="ARBA00004123"/>
    </source>
</evidence>
<dbReference type="Proteomes" id="UP000053240">
    <property type="component" value="Unassembled WGS sequence"/>
</dbReference>
<reference evidence="9 10" key="1">
    <citation type="journal article" date="2015" name="Nat. Commun.">
        <title>Outbred genome sequencing and CRISPR/Cas9 gene editing in butterflies.</title>
        <authorList>
            <person name="Li X."/>
            <person name="Fan D."/>
            <person name="Zhang W."/>
            <person name="Liu G."/>
            <person name="Zhang L."/>
            <person name="Zhao L."/>
            <person name="Fang X."/>
            <person name="Chen L."/>
            <person name="Dong Y."/>
            <person name="Chen Y."/>
            <person name="Ding Y."/>
            <person name="Zhao R."/>
            <person name="Feng M."/>
            <person name="Zhu Y."/>
            <person name="Feng Y."/>
            <person name="Jiang X."/>
            <person name="Zhu D."/>
            <person name="Xiang H."/>
            <person name="Feng X."/>
            <person name="Li S."/>
            <person name="Wang J."/>
            <person name="Zhang G."/>
            <person name="Kronforst M.R."/>
            <person name="Wang W."/>
        </authorList>
    </citation>
    <scope>NUCLEOTIDE SEQUENCE [LARGE SCALE GENOMIC DNA]</scope>
    <source>
        <strain evidence="9">Ya'a_city_454_Pm</strain>
        <tissue evidence="9">Whole body</tissue>
    </source>
</reference>
<dbReference type="PANTHER" id="PTHR28559">
    <property type="entry name" value="DNA REPAIR PROTEIN XRCC4"/>
    <property type="match status" value="1"/>
</dbReference>
<evidence type="ECO:0000256" key="7">
    <source>
        <dbReference type="SAM" id="Coils"/>
    </source>
</evidence>
<dbReference type="EMBL" id="KQ460045">
    <property type="protein sequence ID" value="KPJ18020.1"/>
    <property type="molecule type" value="Genomic_DNA"/>
</dbReference>
<keyword evidence="5" id="KW-0539">Nucleus</keyword>
<evidence type="ECO:0000256" key="4">
    <source>
        <dbReference type="ARBA" id="ARBA00023204"/>
    </source>
</evidence>
<comment type="similarity">
    <text evidence="6">Belongs to the XRCC4-XLF family. XRCC4 subfamily.</text>
</comment>
<dbReference type="KEGG" id="pmac:106721594"/>
<evidence type="ECO:0000259" key="8">
    <source>
        <dbReference type="Pfam" id="PF06632"/>
    </source>
</evidence>
<dbReference type="GO" id="GO:0006303">
    <property type="term" value="P:double-strand break repair via nonhomologous end joining"/>
    <property type="evidence" value="ECO:0007669"/>
    <property type="project" value="TreeGrafter"/>
</dbReference>
<evidence type="ECO:0000256" key="6">
    <source>
        <dbReference type="ARBA" id="ARBA00025728"/>
    </source>
</evidence>
<accession>A0A194RL16</accession>
<dbReference type="InterPro" id="IPR038051">
    <property type="entry name" value="XRCC4-like_N_sf"/>
</dbReference>
<sequence length="204" mass="24138">MDKGETTVSKFNLNEISIYAKINWLNTETTVFQIKIFDDTNTWSGSFSNELAEECRKDVLEKEDEYYRHVKNCLSYPNDKYVYDFKVSQNTATFKWKKHFEGVSAKLVHGYVNLDKDVVTESKNALIDYLINENTLQRKEIDRCDLRIKEMTLKIDELKEELSKFAEMKIAMEDCLYGKFVSILNTKKSRIQFLEDQLKNYEKI</sequence>
<dbReference type="GO" id="GO:0005958">
    <property type="term" value="C:DNA-dependent protein kinase-DNA ligase 4 complex"/>
    <property type="evidence" value="ECO:0007669"/>
    <property type="project" value="TreeGrafter"/>
</dbReference>
<keyword evidence="7" id="KW-0175">Coiled coil</keyword>
<dbReference type="InterPro" id="IPR009089">
    <property type="entry name" value="XRCC4_N_sf"/>
</dbReference>
<dbReference type="InterPro" id="IPR014751">
    <property type="entry name" value="XRCC4-like_C"/>
</dbReference>
<evidence type="ECO:0000256" key="3">
    <source>
        <dbReference type="ARBA" id="ARBA00023172"/>
    </source>
</evidence>
<evidence type="ECO:0000256" key="2">
    <source>
        <dbReference type="ARBA" id="ARBA00022763"/>
    </source>
</evidence>